<organism evidence="1 2">
    <name type="scientific">Methanosarcina baikalica</name>
    <dbReference type="NCBI Taxonomy" id="3073890"/>
    <lineage>
        <taxon>Archaea</taxon>
        <taxon>Methanobacteriati</taxon>
        <taxon>Methanobacteriota</taxon>
        <taxon>Stenosarchaea group</taxon>
        <taxon>Methanomicrobia</taxon>
        <taxon>Methanosarcinales</taxon>
        <taxon>Methanosarcinaceae</taxon>
        <taxon>Methanosarcina</taxon>
    </lineage>
</organism>
<gene>
    <name evidence="1" type="ORF">RG963_09925</name>
</gene>
<evidence type="ECO:0000313" key="2">
    <source>
        <dbReference type="Proteomes" id="UP001246244"/>
    </source>
</evidence>
<reference evidence="2" key="1">
    <citation type="submission" date="2023-07" db="EMBL/GenBank/DDBJ databases">
        <title>Whole-genome sequencing of a new Methanosarcina sp. Z-7115.</title>
        <authorList>
            <person name="Zhilina T.N."/>
            <person name="Merkel A.Y."/>
        </authorList>
    </citation>
    <scope>NUCLEOTIDE SEQUENCE [LARGE SCALE GENOMIC DNA]</scope>
    <source>
        <strain evidence="2">Z-7115</strain>
    </source>
</reference>
<sequence length="51" mass="5866">MIFPGVEKKDISFKIIDSSFYVKATKEGVECGQLYFLLPSRVRKLVDVKIE</sequence>
<dbReference type="RefSeq" id="WP_310576113.1">
    <property type="nucleotide sequence ID" value="NZ_JAVKPK010000037.1"/>
</dbReference>
<protein>
    <submittedName>
        <fullName evidence="1">Uncharacterized protein</fullName>
    </submittedName>
</protein>
<name>A0ABU2D2C1_9EURY</name>
<comment type="caution">
    <text evidence="1">The sequence shown here is derived from an EMBL/GenBank/DDBJ whole genome shotgun (WGS) entry which is preliminary data.</text>
</comment>
<dbReference type="Proteomes" id="UP001246244">
    <property type="component" value="Unassembled WGS sequence"/>
</dbReference>
<proteinExistence type="predicted"/>
<keyword evidence="2" id="KW-1185">Reference proteome</keyword>
<evidence type="ECO:0000313" key="1">
    <source>
        <dbReference type="EMBL" id="MDR7666086.1"/>
    </source>
</evidence>
<accession>A0ABU2D2C1</accession>
<dbReference type="EMBL" id="JAVKPK010000037">
    <property type="protein sequence ID" value="MDR7666086.1"/>
    <property type="molecule type" value="Genomic_DNA"/>
</dbReference>